<dbReference type="Gene3D" id="1.10.510.10">
    <property type="entry name" value="Transferase(Phosphotransferase) domain 1"/>
    <property type="match status" value="1"/>
</dbReference>
<evidence type="ECO:0000256" key="2">
    <source>
        <dbReference type="ARBA" id="ARBA00022741"/>
    </source>
</evidence>
<dbReference type="EMBL" id="HE575323">
    <property type="protein sequence ID" value="CCC93441.1"/>
    <property type="molecule type" value="Genomic_DNA"/>
</dbReference>
<dbReference type="EC" id="2.7.11.1" evidence="1"/>
<evidence type="ECO:0000256" key="3">
    <source>
        <dbReference type="ARBA" id="ARBA00022840"/>
    </source>
</evidence>
<dbReference type="PROSITE" id="PS00108">
    <property type="entry name" value="PROTEIN_KINASE_ST"/>
    <property type="match status" value="1"/>
</dbReference>
<evidence type="ECO:0000256" key="4">
    <source>
        <dbReference type="PROSITE-ProRule" id="PRU10141"/>
    </source>
</evidence>
<name>G0UVM5_TRYCI</name>
<dbReference type="GO" id="GO:0004674">
    <property type="term" value="F:protein serine/threonine kinase activity"/>
    <property type="evidence" value="ECO:0007669"/>
    <property type="project" value="UniProtKB-KW"/>
</dbReference>
<comment type="similarity">
    <text evidence="5">Belongs to the protein kinase superfamily.</text>
</comment>
<proteinExistence type="inferred from homology"/>
<dbReference type="GO" id="GO:0005524">
    <property type="term" value="F:ATP binding"/>
    <property type="evidence" value="ECO:0007669"/>
    <property type="project" value="UniProtKB-UniRule"/>
</dbReference>
<reference evidence="7" key="1">
    <citation type="journal article" date="2012" name="Proc. Natl. Acad. Sci. U.S.A.">
        <title>Antigenic diversity is generated by distinct evolutionary mechanisms in African trypanosome species.</title>
        <authorList>
            <person name="Jackson A.P."/>
            <person name="Berry A."/>
            <person name="Aslett M."/>
            <person name="Allison H.C."/>
            <person name="Burton P."/>
            <person name="Vavrova-Anderson J."/>
            <person name="Brown R."/>
            <person name="Browne H."/>
            <person name="Corton N."/>
            <person name="Hauser H."/>
            <person name="Gamble J."/>
            <person name="Gilderthorp R."/>
            <person name="Marcello L."/>
            <person name="McQuillan J."/>
            <person name="Otto T.D."/>
            <person name="Quail M.A."/>
            <person name="Sanders M.J."/>
            <person name="van Tonder A."/>
            <person name="Ginger M.L."/>
            <person name="Field M.C."/>
            <person name="Barry J.D."/>
            <person name="Hertz-Fowler C."/>
            <person name="Berriman M."/>
        </authorList>
    </citation>
    <scope>NUCLEOTIDE SEQUENCE</scope>
    <source>
        <strain evidence="7">IL3000</strain>
    </source>
</reference>
<protein>
    <recommendedName>
        <fullName evidence="1">non-specific serine/threonine protein kinase</fullName>
        <ecNumber evidence="1">2.7.11.1</ecNumber>
    </recommendedName>
</protein>
<dbReference type="InterPro" id="IPR017441">
    <property type="entry name" value="Protein_kinase_ATP_BS"/>
</dbReference>
<dbReference type="InterPro" id="IPR000719">
    <property type="entry name" value="Prot_kinase_dom"/>
</dbReference>
<evidence type="ECO:0000256" key="1">
    <source>
        <dbReference type="ARBA" id="ARBA00012513"/>
    </source>
</evidence>
<gene>
    <name evidence="7" type="ORF">TCIL3000_10_2000</name>
</gene>
<organism evidence="7">
    <name type="scientific">Trypanosoma congolense (strain IL3000)</name>
    <dbReference type="NCBI Taxonomy" id="1068625"/>
    <lineage>
        <taxon>Eukaryota</taxon>
        <taxon>Discoba</taxon>
        <taxon>Euglenozoa</taxon>
        <taxon>Kinetoplastea</taxon>
        <taxon>Metakinetoplastina</taxon>
        <taxon>Trypanosomatida</taxon>
        <taxon>Trypanosomatidae</taxon>
        <taxon>Trypanosoma</taxon>
        <taxon>Nannomonas</taxon>
    </lineage>
</organism>
<dbReference type="VEuPathDB" id="TriTrypDB:TcIL3000_10_2000"/>
<dbReference type="PROSITE" id="PS00107">
    <property type="entry name" value="PROTEIN_KINASE_ATP"/>
    <property type="match status" value="1"/>
</dbReference>
<dbReference type="InterPro" id="IPR011009">
    <property type="entry name" value="Kinase-like_dom_sf"/>
</dbReference>
<accession>G0UVM5</accession>
<feature type="domain" description="Protein kinase" evidence="6">
    <location>
        <begin position="14"/>
        <end position="306"/>
    </location>
</feature>
<evidence type="ECO:0000313" key="7">
    <source>
        <dbReference type="EMBL" id="CCC93441.1"/>
    </source>
</evidence>
<sequence length="345" mass="38396">MIPPQQQVLVQGRYKLNRLLGKGGFGEVYSGVVTSTGEEVAVKIVPNTKRYSLAHEVGVMQTIQKFDDNPNARGIPALKYFGDDGGNTILVMTLHGPSLEELRSQKGSFPLRTVVALAVEMLTRVEFLHSVGFIHRDIKPANFLMGGVGKIPTVFLIDFGLTIRYGGSHSRVHEGTAGCKFVGTSWFASLRTQQGFPQSRRDDIEQLVYTIIYLYVGRLPWSDLHHTKHSQCDESAEPIAAVKEGLTTAQICAKCPPQFEHLLRYARSLAFDETPGYDMCKGILLSAFPKTVLIKKRELTCKHVYIEKEDAAHPHCLLPTLKGAEERNGTRPAVVWKRHVNARDS</sequence>
<evidence type="ECO:0000259" key="6">
    <source>
        <dbReference type="PROSITE" id="PS50011"/>
    </source>
</evidence>
<dbReference type="PROSITE" id="PS50011">
    <property type="entry name" value="PROTEIN_KINASE_DOM"/>
    <property type="match status" value="1"/>
</dbReference>
<dbReference type="InterPro" id="IPR008271">
    <property type="entry name" value="Ser/Thr_kinase_AS"/>
</dbReference>
<dbReference type="PANTHER" id="PTHR11909">
    <property type="entry name" value="CASEIN KINASE-RELATED"/>
    <property type="match status" value="1"/>
</dbReference>
<dbReference type="AlphaFoldDB" id="G0UVM5"/>
<dbReference type="InterPro" id="IPR050235">
    <property type="entry name" value="CK1_Ser-Thr_kinase"/>
</dbReference>
<evidence type="ECO:0000256" key="5">
    <source>
        <dbReference type="RuleBase" id="RU000304"/>
    </source>
</evidence>
<dbReference type="SUPFAM" id="SSF56112">
    <property type="entry name" value="Protein kinase-like (PK-like)"/>
    <property type="match status" value="1"/>
</dbReference>
<feature type="binding site" evidence="4">
    <location>
        <position position="43"/>
    </location>
    <ligand>
        <name>ATP</name>
        <dbReference type="ChEBI" id="CHEBI:30616"/>
    </ligand>
</feature>
<dbReference type="CDD" id="cd14016">
    <property type="entry name" value="STKc_CK1"/>
    <property type="match status" value="1"/>
</dbReference>
<keyword evidence="5" id="KW-0808">Transferase</keyword>
<keyword evidence="5" id="KW-0723">Serine/threonine-protein kinase</keyword>
<dbReference type="Pfam" id="PF00069">
    <property type="entry name" value="Pkinase"/>
    <property type="match status" value="1"/>
</dbReference>
<dbReference type="SMART" id="SM00220">
    <property type="entry name" value="S_TKc"/>
    <property type="match status" value="1"/>
</dbReference>
<feature type="non-terminal residue" evidence="7">
    <location>
        <position position="345"/>
    </location>
</feature>
<keyword evidence="2 4" id="KW-0547">Nucleotide-binding</keyword>
<keyword evidence="5" id="KW-0418">Kinase</keyword>
<keyword evidence="3 4" id="KW-0067">ATP-binding</keyword>